<dbReference type="Pfam" id="PF25769">
    <property type="entry name" value="PLK4_bind_CEP152"/>
    <property type="match status" value="1"/>
</dbReference>
<dbReference type="STRING" id="72004.ENSBMUP00000030230"/>
<feature type="compositionally biased region" description="Basic and acidic residues" evidence="2">
    <location>
        <begin position="613"/>
        <end position="625"/>
    </location>
</feature>
<feature type="compositionally biased region" description="Polar residues" evidence="2">
    <location>
        <begin position="1358"/>
        <end position="1374"/>
    </location>
</feature>
<dbReference type="InterPro" id="IPR051235">
    <property type="entry name" value="CEP152/SHC-Transforming"/>
</dbReference>
<feature type="coiled-coil region" evidence="1">
    <location>
        <begin position="948"/>
        <end position="1005"/>
    </location>
</feature>
<gene>
    <name evidence="4" type="ORF">M91_20514</name>
</gene>
<feature type="region of interest" description="Disordered" evidence="2">
    <location>
        <begin position="101"/>
        <end position="141"/>
    </location>
</feature>
<dbReference type="EMBL" id="JH880779">
    <property type="protein sequence ID" value="ELR58954.1"/>
    <property type="molecule type" value="Genomic_DNA"/>
</dbReference>
<feature type="coiled-coil region" evidence="1">
    <location>
        <begin position="408"/>
        <end position="511"/>
    </location>
</feature>
<feature type="region of interest" description="Disordered" evidence="2">
    <location>
        <begin position="613"/>
        <end position="634"/>
    </location>
</feature>
<feature type="region of interest" description="Disordered" evidence="2">
    <location>
        <begin position="39"/>
        <end position="68"/>
    </location>
</feature>
<feature type="region of interest" description="Disordered" evidence="2">
    <location>
        <begin position="1"/>
        <end position="25"/>
    </location>
</feature>
<evidence type="ECO:0000256" key="1">
    <source>
        <dbReference type="SAM" id="Coils"/>
    </source>
</evidence>
<feature type="region of interest" description="Disordered" evidence="2">
    <location>
        <begin position="1348"/>
        <end position="1375"/>
    </location>
</feature>
<sequence length="1684" mass="193164">MSLDFGSVALQTQNEDEEFDKEDYEREKELQQLLTDLPHDMLDDDLSSPELHYSDCSEDGREENTHHSEQLEMNWTEHQVLPKPPNVNAYNEIRDICIGEKSGNGWEDNQSRTEDQHPVYHPEGGGDEGGSGYSPPSKYEQTDLYHLPENFRPYTNSQKQEFNSQPTNVITFSDTQRNHFQQFGMSQGPSCQALESYKVTYKPFQSSAQNNGSPAQDTAESDTFEGLQQQFLGANENSAENMQIIQLQVLNKAKERQLDNLVEKLDESERQVRFLNHQLLITKDEKDGLALSLRESQKLFQNGKEREIQLEAQIKALETQIQALKVNEEQMIKKSRTTEMAMDSLKQQLLDLHHSESLQRTREQHESIVMGLTKKYEEQVLFLQRKLDATLTALKEQEDICCHLKDQVKQLERNQEATRLEKTEIINRLTRSLEESQKQCANLLHSGSVQEVAQLQLQLQQAQKALAMSENMSKALQLLSSREAFCGGWNVSEGDEELKELKDEISLYESAAKLGILPSDSEGELNIELTESYVDLGIKKVNWKKSKVKSFVQQEGPDEVLSKEEVILKLKAEVQRLLDSNSVKRHLVSQLQSDLKNSHKKIEALQVEKEEKSTEVEFTKTDTSEKPTNQIWPDSSDMIVKDDILQLKNEIQVLQQQNQELKETEEKLRNTNQDLCNQMRQMVQDFDRDKQEAVDRCERTYQQHHEAMKAQIRESLLAKHALEKQQLFEVYEATRLQLRSDLDKVNKEMAAVQECYLEVCREKDKLEATLRKSMEKEQQAQEKKIKQELIQQLEKEWQSKLDQTVKAMKKKTSDCCSQTDQETTTDVISKKEMAIMTEGKKRKIQQNLEQAKETAIKGDLKKLEFELELKYCENIAKQVETAVQNARHRWLEELPELAEYKALVRAEQKKWEELQEQSVAKRILFAVSEAKEKWKSEVANMKKNVTPGKEMEEKIHSLQRELELKNEELPVVVRAELAKARSEWNKEKQEEIHRIQEQNEQDYRQFLDDHRNKINEVLAAAKEDFMKQKTELLLQKETELQTCLDQSRKEWTMQEARRIQLEIHHHEEDILTVLEFLLKDTLKEQASGSESKPLLELLSTCSSKWMSVQYFEKLKACIQKTFQDILSLLIETVDSDWGKRNMTKISKDPATGRGDPGVQAMLPEPTSGHHALPLAAVQEAEAEENTKVVEELIEENNDMKNKLEELRTLCKTLPPRSLSEGAIENACLPCNEVALEELRGQYIKAVKKIKRDMLRYIQESKERAAEVVKAEVLRERQETARKMRKYYLICLQQILQDDGKEEGAEKKIINAASKLAMMAKLLETPISDRSQSKTTQSGVLPLTSERLTGVERSKRNDVNQNIPCHTESKSNNLKTIPRSMCDQVPKRRAACNLQRRLEDAERGDRKPECSRESHLDFQFRDNSRKHVDILPRSVSPEFVPCEDERSFGLHKKKDLLGDPGSESLQHSNTHPFLGTFGNKPSSRYTPDLSESESTDITFRSPNERLGLKVYKCNPLMESENAASEKNPSLGVKEVPVKDVGDLSDSSGWHSNTATLAYSSHEVSFLHGGPQDTLDSLLESVNFKQFSAASCLSDSEKNNMIRQPMKCQSGHAPDLSEETTYSQPGKSSITLGHPPHHKADILKSEFKTLSSTLPPAMCPLPSRKLIAPLSSQQDSGFDSPFVNLE</sequence>
<feature type="region of interest" description="Disordered" evidence="2">
    <location>
        <begin position="1605"/>
        <end position="1636"/>
    </location>
</feature>
<evidence type="ECO:0000313" key="5">
    <source>
        <dbReference type="Proteomes" id="UP000011080"/>
    </source>
</evidence>
<feature type="compositionally biased region" description="Basic and acidic residues" evidence="2">
    <location>
        <begin position="1348"/>
        <end position="1357"/>
    </location>
</feature>
<feature type="coiled-coil region" evidence="1">
    <location>
        <begin position="1175"/>
        <end position="1209"/>
    </location>
</feature>
<dbReference type="InterPro" id="IPR057664">
    <property type="entry name" value="CEP152_PLK4_bind"/>
</dbReference>
<organism evidence="4 5">
    <name type="scientific">Bos mutus</name>
    <name type="common">wild yak</name>
    <dbReference type="NCBI Taxonomy" id="72004"/>
    <lineage>
        <taxon>Eukaryota</taxon>
        <taxon>Metazoa</taxon>
        <taxon>Chordata</taxon>
        <taxon>Craniata</taxon>
        <taxon>Vertebrata</taxon>
        <taxon>Euteleostomi</taxon>
        <taxon>Mammalia</taxon>
        <taxon>Eutheria</taxon>
        <taxon>Laurasiatheria</taxon>
        <taxon>Artiodactyla</taxon>
        <taxon>Ruminantia</taxon>
        <taxon>Pecora</taxon>
        <taxon>Bovidae</taxon>
        <taxon>Bovinae</taxon>
        <taxon>Bos</taxon>
    </lineage>
</organism>
<feature type="coiled-coil region" evidence="1">
    <location>
        <begin position="763"/>
        <end position="796"/>
    </location>
</feature>
<proteinExistence type="predicted"/>
<dbReference type="Pfam" id="PF25770">
    <property type="entry name" value="CC_CEP63-bind_CEP152"/>
    <property type="match status" value="1"/>
</dbReference>
<dbReference type="Proteomes" id="UP000011080">
    <property type="component" value="Unassembled WGS sequence"/>
</dbReference>
<dbReference type="GO" id="GO:0005813">
    <property type="term" value="C:centrosome"/>
    <property type="evidence" value="ECO:0007669"/>
    <property type="project" value="TreeGrafter"/>
</dbReference>
<dbReference type="PANTHER" id="PTHR10337">
    <property type="entry name" value="SHC TRANSFORMING PROTEIN"/>
    <property type="match status" value="1"/>
</dbReference>
<dbReference type="GO" id="GO:0007099">
    <property type="term" value="P:centriole replication"/>
    <property type="evidence" value="ECO:0007669"/>
    <property type="project" value="TreeGrafter"/>
</dbReference>
<feature type="region of interest" description="Disordered" evidence="2">
    <location>
        <begin position="1452"/>
        <end position="1496"/>
    </location>
</feature>
<feature type="compositionally biased region" description="Basic and acidic residues" evidence="2">
    <location>
        <begin position="52"/>
        <end position="68"/>
    </location>
</feature>
<feature type="domain" description="CEP152 CEP63 binding coiled coil" evidence="3">
    <location>
        <begin position="1235"/>
        <end position="1285"/>
    </location>
</feature>
<feature type="compositionally biased region" description="Polar residues" evidence="2">
    <location>
        <begin position="1617"/>
        <end position="1629"/>
    </location>
</feature>
<reference evidence="4 5" key="1">
    <citation type="journal article" date="2012" name="Nat. Genet.">
        <title>The yak genome and adaptation to life at high altitude.</title>
        <authorList>
            <person name="Qiu Q."/>
            <person name="Zhang G."/>
            <person name="Ma T."/>
            <person name="Qian W."/>
            <person name="Wang J."/>
            <person name="Ye Z."/>
            <person name="Cao C."/>
            <person name="Hu Q."/>
            <person name="Kim J."/>
            <person name="Larkin D.M."/>
            <person name="Auvil L."/>
            <person name="Capitanu B."/>
            <person name="Ma J."/>
            <person name="Lewin H.A."/>
            <person name="Qian X."/>
            <person name="Lang Y."/>
            <person name="Zhou R."/>
            <person name="Wang L."/>
            <person name="Wang K."/>
            <person name="Xia J."/>
            <person name="Liao S."/>
            <person name="Pan S."/>
            <person name="Lu X."/>
            <person name="Hou H."/>
            <person name="Wang Y."/>
            <person name="Zang X."/>
            <person name="Yin Y."/>
            <person name="Ma H."/>
            <person name="Zhang J."/>
            <person name="Wang Z."/>
            <person name="Zhang Y."/>
            <person name="Zhang D."/>
            <person name="Yonezawa T."/>
            <person name="Hasegawa M."/>
            <person name="Zhong Y."/>
            <person name="Liu W."/>
            <person name="Zhang Y."/>
            <person name="Huang Z."/>
            <person name="Zhang S."/>
            <person name="Long R."/>
            <person name="Yang H."/>
            <person name="Wang J."/>
            <person name="Lenstra J.A."/>
            <person name="Cooper D.N."/>
            <person name="Wu Y."/>
            <person name="Wang J."/>
            <person name="Shi P."/>
            <person name="Wang J."/>
            <person name="Liu J."/>
        </authorList>
    </citation>
    <scope>NUCLEOTIDE SEQUENCE [LARGE SCALE GENOMIC DNA]</scope>
    <source>
        <strain evidence="5">yakQH1</strain>
    </source>
</reference>
<dbReference type="PANTHER" id="PTHR10337:SF6">
    <property type="entry name" value="CENTROSOMAL PROTEIN OF 152 KDA"/>
    <property type="match status" value="1"/>
</dbReference>
<accession>L8IU01</accession>
<name>L8IU01_9CETA</name>
<protein>
    <submittedName>
        <fullName evidence="4">Centrosomal protein of 152 kDa</fullName>
    </submittedName>
</protein>
<feature type="coiled-coil region" evidence="1">
    <location>
        <begin position="244"/>
        <end position="334"/>
    </location>
</feature>
<feature type="compositionally biased region" description="Basic and acidic residues" evidence="2">
    <location>
        <begin position="109"/>
        <end position="120"/>
    </location>
</feature>
<keyword evidence="1" id="KW-0175">Coiled coil</keyword>
<evidence type="ECO:0000313" key="4">
    <source>
        <dbReference type="EMBL" id="ELR58954.1"/>
    </source>
</evidence>
<evidence type="ECO:0000256" key="2">
    <source>
        <dbReference type="SAM" id="MobiDB-lite"/>
    </source>
</evidence>
<evidence type="ECO:0000259" key="3">
    <source>
        <dbReference type="Pfam" id="PF25770"/>
    </source>
</evidence>
<dbReference type="InterPro" id="IPR057659">
    <property type="entry name" value="CEP152_CC"/>
</dbReference>